<dbReference type="KEGG" id="ruf:TH63_15720"/>
<evidence type="ECO:0000313" key="3">
    <source>
        <dbReference type="Proteomes" id="UP000036458"/>
    </source>
</evidence>
<name>A0A0H4W8G3_9BACT</name>
<dbReference type="Proteomes" id="UP000036458">
    <property type="component" value="Chromosome"/>
</dbReference>
<evidence type="ECO:0000313" key="2">
    <source>
        <dbReference type="EMBL" id="AKQ46741.1"/>
    </source>
</evidence>
<proteinExistence type="predicted"/>
<feature type="region of interest" description="Disordered" evidence="1">
    <location>
        <begin position="44"/>
        <end position="64"/>
    </location>
</feature>
<sequence length="64" mass="7341">MRIYNHSVVGAKVPPPFLTENHAQRFCRQEQMLFWACFTKNSPKTKKYRSQKSPAVLGTAGPEM</sequence>
<evidence type="ECO:0000256" key="1">
    <source>
        <dbReference type="SAM" id="MobiDB-lite"/>
    </source>
</evidence>
<reference evidence="2 3" key="1">
    <citation type="submission" date="2015-01" db="EMBL/GenBank/DDBJ databases">
        <title>Rufibacter sp./DG31D/ whole genome sequencing.</title>
        <authorList>
            <person name="Kim M.K."/>
            <person name="Srinivasan S."/>
            <person name="Lee J.-J."/>
        </authorList>
    </citation>
    <scope>NUCLEOTIDE SEQUENCE [LARGE SCALE GENOMIC DNA]</scope>
    <source>
        <strain evidence="2 3">DG31D</strain>
    </source>
</reference>
<keyword evidence="3" id="KW-1185">Reference proteome</keyword>
<dbReference type="PATRIC" id="fig|1379910.4.peg.3427"/>
<protein>
    <submittedName>
        <fullName evidence="2">Uncharacterized protein</fullName>
    </submittedName>
</protein>
<organism evidence="2 3">
    <name type="scientific">Rufibacter radiotolerans</name>
    <dbReference type="NCBI Taxonomy" id="1379910"/>
    <lineage>
        <taxon>Bacteria</taxon>
        <taxon>Pseudomonadati</taxon>
        <taxon>Bacteroidota</taxon>
        <taxon>Cytophagia</taxon>
        <taxon>Cytophagales</taxon>
        <taxon>Hymenobacteraceae</taxon>
        <taxon>Rufibacter</taxon>
    </lineage>
</organism>
<gene>
    <name evidence="2" type="ORF">TH63_15720</name>
</gene>
<accession>A0A0H4W8G3</accession>
<dbReference type="AlphaFoldDB" id="A0A0H4W8G3"/>
<dbReference type="EMBL" id="CP010777">
    <property type="protein sequence ID" value="AKQ46741.1"/>
    <property type="molecule type" value="Genomic_DNA"/>
</dbReference>